<dbReference type="PROSITE" id="PS50151">
    <property type="entry name" value="UVR"/>
    <property type="match status" value="1"/>
</dbReference>
<evidence type="ECO:0000256" key="11">
    <source>
        <dbReference type="ARBA" id="ARBA00029504"/>
    </source>
</evidence>
<evidence type="ECO:0000256" key="3">
    <source>
        <dbReference type="ARBA" id="ARBA00022490"/>
    </source>
</evidence>
<comment type="function">
    <text evidence="12">The UvrABC repair system catalyzes the recognition and processing of DNA lesions. A damage recognition complex composed of 2 UvrA and 2 UvrB subunits scans DNA for abnormalities. Upon binding of the UvrA(2)B(2) complex to a putative damaged site, the DNA wraps around one UvrB monomer. DNA wrap is dependent on ATP binding by UvrB and probably causes local melting of the DNA helix, facilitating insertion of UvrB beta-hairpin between the DNA strands. Then UvrB probes one DNA strand for the presence of a lesion. If a lesion is found the UvrA subunits dissociate and the UvrB-DNA preincision complex is formed. This complex is subsequently bound by UvrC and the second UvrB is released. If no lesion is found, the DNA wraps around the other UvrB subunit that will check the other stand for damage.</text>
</comment>
<dbReference type="GO" id="GO:0009380">
    <property type="term" value="C:excinuclease repair complex"/>
    <property type="evidence" value="ECO:0007669"/>
    <property type="project" value="InterPro"/>
</dbReference>
<dbReference type="EMBL" id="PEXV01000081">
    <property type="protein sequence ID" value="PIS41575.1"/>
    <property type="molecule type" value="Genomic_DNA"/>
</dbReference>
<evidence type="ECO:0000256" key="13">
    <source>
        <dbReference type="RuleBase" id="RU003587"/>
    </source>
</evidence>
<dbReference type="SUPFAM" id="SSF52540">
    <property type="entry name" value="P-loop containing nucleoside triphosphate hydrolases"/>
    <property type="match status" value="2"/>
</dbReference>
<dbReference type="InterPro" id="IPR001943">
    <property type="entry name" value="UVR_dom"/>
</dbReference>
<keyword evidence="14" id="KW-0175">Coiled coil</keyword>
<feature type="binding site" evidence="12">
    <location>
        <begin position="37"/>
        <end position="44"/>
    </location>
    <ligand>
        <name>ATP</name>
        <dbReference type="ChEBI" id="CHEBI:30616"/>
    </ligand>
</feature>
<evidence type="ECO:0000256" key="9">
    <source>
        <dbReference type="ARBA" id="ARBA00023204"/>
    </source>
</evidence>
<keyword evidence="9 12" id="KW-0234">DNA repair</keyword>
<dbReference type="InterPro" id="IPR024759">
    <property type="entry name" value="UvrB_YAD/RRR_dom"/>
</dbReference>
<evidence type="ECO:0000313" key="19">
    <source>
        <dbReference type="Proteomes" id="UP000228711"/>
    </source>
</evidence>
<dbReference type="Pfam" id="PF00271">
    <property type="entry name" value="Helicase_C"/>
    <property type="match status" value="1"/>
</dbReference>
<dbReference type="GO" id="GO:0009381">
    <property type="term" value="F:excinuclease ABC activity"/>
    <property type="evidence" value="ECO:0007669"/>
    <property type="project" value="UniProtKB-UniRule"/>
</dbReference>
<keyword evidence="12 13" id="KW-0742">SOS response</keyword>
<dbReference type="NCBIfam" id="NF003673">
    <property type="entry name" value="PRK05298.1"/>
    <property type="match status" value="1"/>
</dbReference>
<evidence type="ECO:0000259" key="16">
    <source>
        <dbReference type="PROSITE" id="PS51192"/>
    </source>
</evidence>
<feature type="domain" description="Helicase C-terminal" evidence="17">
    <location>
        <begin position="428"/>
        <end position="590"/>
    </location>
</feature>
<dbReference type="GO" id="GO:0003677">
    <property type="term" value="F:DNA binding"/>
    <property type="evidence" value="ECO:0007669"/>
    <property type="project" value="UniProtKB-UniRule"/>
</dbReference>
<gene>
    <name evidence="12" type="primary">uvrB</name>
    <name evidence="18" type="ORF">COT25_02325</name>
</gene>
<dbReference type="CDD" id="cd18790">
    <property type="entry name" value="SF2_C_UvrB"/>
    <property type="match status" value="1"/>
</dbReference>
<evidence type="ECO:0000256" key="12">
    <source>
        <dbReference type="HAMAP-Rule" id="MF_00204"/>
    </source>
</evidence>
<dbReference type="Pfam" id="PF17757">
    <property type="entry name" value="UvrB_inter"/>
    <property type="match status" value="1"/>
</dbReference>
<dbReference type="Pfam" id="PF04851">
    <property type="entry name" value="ResIII"/>
    <property type="match status" value="1"/>
</dbReference>
<dbReference type="PROSITE" id="PS51194">
    <property type="entry name" value="HELICASE_CTER"/>
    <property type="match status" value="1"/>
</dbReference>
<dbReference type="InterPro" id="IPR001650">
    <property type="entry name" value="Helicase_C-like"/>
</dbReference>
<dbReference type="InterPro" id="IPR006935">
    <property type="entry name" value="Helicase/UvrB_N"/>
</dbReference>
<keyword evidence="5 12" id="KW-0227">DNA damage</keyword>
<evidence type="ECO:0000256" key="5">
    <source>
        <dbReference type="ARBA" id="ARBA00022763"/>
    </source>
</evidence>
<feature type="domain" description="UVR" evidence="15">
    <location>
        <begin position="618"/>
        <end position="653"/>
    </location>
</feature>
<dbReference type="AlphaFoldDB" id="A0A2H0YSV4"/>
<reference evidence="19" key="1">
    <citation type="submission" date="2017-09" db="EMBL/GenBank/DDBJ databases">
        <title>Depth-based differentiation of microbial function through sediment-hosted aquifers and enrichment of novel symbionts in the deep terrestrial subsurface.</title>
        <authorList>
            <person name="Probst A.J."/>
            <person name="Ladd B."/>
            <person name="Jarett J.K."/>
            <person name="Geller-Mcgrath D.E."/>
            <person name="Sieber C.M.K."/>
            <person name="Emerson J.B."/>
            <person name="Anantharaman K."/>
            <person name="Thomas B.C."/>
            <person name="Malmstrom R."/>
            <person name="Stieglmeier M."/>
            <person name="Klingl A."/>
            <person name="Woyke T."/>
            <person name="Ryan C.M."/>
            <person name="Banfield J.F."/>
        </authorList>
    </citation>
    <scope>NUCLEOTIDE SEQUENCE [LARGE SCALE GENOMIC DNA]</scope>
</reference>
<evidence type="ECO:0000256" key="1">
    <source>
        <dbReference type="ARBA" id="ARBA00004496"/>
    </source>
</evidence>
<dbReference type="Proteomes" id="UP000228711">
    <property type="component" value="Unassembled WGS sequence"/>
</dbReference>
<protein>
    <recommendedName>
        <fullName evidence="11 12">UvrABC system protein B</fullName>
        <shortName evidence="12">Protein UvrB</shortName>
    </recommendedName>
    <alternativeName>
        <fullName evidence="12">Excinuclease ABC subunit B</fullName>
    </alternativeName>
</protein>
<dbReference type="HAMAP" id="MF_00204">
    <property type="entry name" value="UvrB"/>
    <property type="match status" value="1"/>
</dbReference>
<sequence length="661" mass="76322">MKFKLSSKFKPTGDQPRAIKQLIAGLNKGFRDQTLLGVTGSGKTFTMANVIQSVQRPTLIISHNKTLAAQLASEFEEFFPSNAVHYFVSYYDYYQPEAYIPRTDTYIEKETQINDEIERLRHASTQSLLSRKDVIIVASVSAIYGLGNPVKYKARSVTISVGSHFKRSEFFRKLVDMRYERNQIDLWRGRFRVLGDTVELFPSVSEKTIFRIHFFGDEIEKIEEADIITNKTINTFQEISIYPATHYLPGEEHLDDVLQHIESDLEKRVKEFKRQNKPLEAERIAQRTKFDIEMIEETGYCNGIENYSRYFDGRSPGSPPSTLIDFFPKDFLLFIDESHISVPQIGGMYEGDRSRKNVLIDYGFRLPAALDNRPLKFPEFDKKINQVIYVSATPSEYEKEKSKQIAEQLIRPTGLLDPDIEVKPVKNQIDDLLEQIKRRIEQKQRVLVTTLTKRMSEDLAEYLDDLNIKAAYLHSEVDTMERLEILRDLRLGVYDVLVGINLLREGLDLPEVSLVAILDADKEGFLRSATSLIQTMGRAARHSEGHVIMYAENVTRSMRVAMDEVTRRRATQEDYNSKYDITPTTITKAIRKSRLAGKKTEERHDEINPMNIPKDELPHIIADLEEQMNLASQNLDFEQAAKLRDQIETLQKTLQTKKRKR</sequence>
<dbReference type="GO" id="GO:0016887">
    <property type="term" value="F:ATP hydrolysis activity"/>
    <property type="evidence" value="ECO:0007669"/>
    <property type="project" value="InterPro"/>
</dbReference>
<dbReference type="PROSITE" id="PS51192">
    <property type="entry name" value="HELICASE_ATP_BIND_1"/>
    <property type="match status" value="1"/>
</dbReference>
<dbReference type="Pfam" id="PF02151">
    <property type="entry name" value="UVR"/>
    <property type="match status" value="1"/>
</dbReference>
<evidence type="ECO:0000259" key="17">
    <source>
        <dbReference type="PROSITE" id="PS51194"/>
    </source>
</evidence>
<dbReference type="InterPro" id="IPR036876">
    <property type="entry name" value="UVR_dom_sf"/>
</dbReference>
<dbReference type="Pfam" id="PF12344">
    <property type="entry name" value="UvrB"/>
    <property type="match status" value="1"/>
</dbReference>
<evidence type="ECO:0000256" key="10">
    <source>
        <dbReference type="ARBA" id="ARBA00026033"/>
    </source>
</evidence>
<evidence type="ECO:0000259" key="15">
    <source>
        <dbReference type="PROSITE" id="PS50151"/>
    </source>
</evidence>
<dbReference type="InterPro" id="IPR041471">
    <property type="entry name" value="UvrB_inter"/>
</dbReference>
<evidence type="ECO:0000256" key="6">
    <source>
        <dbReference type="ARBA" id="ARBA00022769"/>
    </source>
</evidence>
<feature type="coiled-coil region" evidence="14">
    <location>
        <begin position="621"/>
        <end position="660"/>
    </location>
</feature>
<evidence type="ECO:0000256" key="14">
    <source>
        <dbReference type="SAM" id="Coils"/>
    </source>
</evidence>
<feature type="short sequence motif" description="Beta-hairpin" evidence="12">
    <location>
        <begin position="90"/>
        <end position="113"/>
    </location>
</feature>
<comment type="similarity">
    <text evidence="2 12 13">Belongs to the UvrB family.</text>
</comment>
<dbReference type="NCBIfam" id="TIGR00631">
    <property type="entry name" value="uvrb"/>
    <property type="match status" value="1"/>
</dbReference>
<evidence type="ECO:0000256" key="4">
    <source>
        <dbReference type="ARBA" id="ARBA00022741"/>
    </source>
</evidence>
<keyword evidence="3 12" id="KW-0963">Cytoplasm</keyword>
<comment type="domain">
    <text evidence="12">The beta-hairpin motif is involved in DNA binding.</text>
</comment>
<organism evidence="18 19">
    <name type="scientific">Candidatus Kerfeldbacteria bacterium CG08_land_8_20_14_0_20_42_7</name>
    <dbReference type="NCBI Taxonomy" id="2014245"/>
    <lineage>
        <taxon>Bacteria</taxon>
        <taxon>Candidatus Kerfeldiibacteriota</taxon>
    </lineage>
</organism>
<dbReference type="GO" id="GO:0009432">
    <property type="term" value="P:SOS response"/>
    <property type="evidence" value="ECO:0007669"/>
    <property type="project" value="UniProtKB-UniRule"/>
</dbReference>
<name>A0A2H0YSV4_9BACT</name>
<dbReference type="GO" id="GO:0005737">
    <property type="term" value="C:cytoplasm"/>
    <property type="evidence" value="ECO:0007669"/>
    <property type="project" value="UniProtKB-SubCell"/>
</dbReference>
<evidence type="ECO:0000256" key="7">
    <source>
        <dbReference type="ARBA" id="ARBA00022840"/>
    </source>
</evidence>
<comment type="subcellular location">
    <subcellularLocation>
        <location evidence="1 12 13">Cytoplasm</location>
    </subcellularLocation>
</comment>
<comment type="subunit">
    <text evidence="10 12 13">Forms a heterotetramer with UvrA during the search for lesions. Interacts with UvrC in an incision complex.</text>
</comment>
<dbReference type="SMART" id="SM00490">
    <property type="entry name" value="HELICc"/>
    <property type="match status" value="1"/>
</dbReference>
<feature type="domain" description="Helicase ATP-binding" evidence="16">
    <location>
        <begin position="24"/>
        <end position="177"/>
    </location>
</feature>
<proteinExistence type="inferred from homology"/>
<accession>A0A2H0YSV4</accession>
<dbReference type="InterPro" id="IPR014001">
    <property type="entry name" value="Helicase_ATP-bd"/>
</dbReference>
<keyword evidence="8 12" id="KW-0267">Excision nuclease</keyword>
<keyword evidence="6 12" id="KW-0228">DNA excision</keyword>
<comment type="caution">
    <text evidence="18">The sequence shown here is derived from an EMBL/GenBank/DDBJ whole genome shotgun (WGS) entry which is preliminary data.</text>
</comment>
<keyword evidence="4 12" id="KW-0547">Nucleotide-binding</keyword>
<dbReference type="PANTHER" id="PTHR24029:SF0">
    <property type="entry name" value="UVRABC SYSTEM PROTEIN B"/>
    <property type="match status" value="1"/>
</dbReference>
<dbReference type="Gene3D" id="4.10.860.10">
    <property type="entry name" value="UVR domain"/>
    <property type="match status" value="1"/>
</dbReference>
<dbReference type="SMART" id="SM00487">
    <property type="entry name" value="DEXDc"/>
    <property type="match status" value="1"/>
</dbReference>
<evidence type="ECO:0000256" key="2">
    <source>
        <dbReference type="ARBA" id="ARBA00008533"/>
    </source>
</evidence>
<dbReference type="InterPro" id="IPR027417">
    <property type="entry name" value="P-loop_NTPase"/>
</dbReference>
<dbReference type="GO" id="GO:0006289">
    <property type="term" value="P:nucleotide-excision repair"/>
    <property type="evidence" value="ECO:0007669"/>
    <property type="project" value="UniProtKB-UniRule"/>
</dbReference>
<dbReference type="InterPro" id="IPR004807">
    <property type="entry name" value="UvrB"/>
</dbReference>
<evidence type="ECO:0000313" key="18">
    <source>
        <dbReference type="EMBL" id="PIS41575.1"/>
    </source>
</evidence>
<dbReference type="SUPFAM" id="SSF46600">
    <property type="entry name" value="C-terminal UvrC-binding domain of UvrB"/>
    <property type="match status" value="1"/>
</dbReference>
<evidence type="ECO:0000256" key="8">
    <source>
        <dbReference type="ARBA" id="ARBA00022881"/>
    </source>
</evidence>
<keyword evidence="7 12" id="KW-0067">ATP-binding</keyword>
<dbReference type="GO" id="GO:0005524">
    <property type="term" value="F:ATP binding"/>
    <property type="evidence" value="ECO:0007669"/>
    <property type="project" value="UniProtKB-UniRule"/>
</dbReference>
<dbReference type="Gene3D" id="3.40.50.300">
    <property type="entry name" value="P-loop containing nucleotide triphosphate hydrolases"/>
    <property type="match status" value="3"/>
</dbReference>
<dbReference type="PANTHER" id="PTHR24029">
    <property type="entry name" value="UVRABC SYSTEM PROTEIN B"/>
    <property type="match status" value="1"/>
</dbReference>
<dbReference type="CDD" id="cd17916">
    <property type="entry name" value="DEXHc_UvrB"/>
    <property type="match status" value="1"/>
</dbReference>